<evidence type="ECO:0000313" key="3">
    <source>
        <dbReference type="EMBL" id="MTI26466.1"/>
    </source>
</evidence>
<evidence type="ECO:0000256" key="1">
    <source>
        <dbReference type="SAM" id="Coils"/>
    </source>
</evidence>
<organism evidence="3 4">
    <name type="scientific">Fulvivirga kasyanovii</name>
    <dbReference type="NCBI Taxonomy" id="396812"/>
    <lineage>
        <taxon>Bacteria</taxon>
        <taxon>Pseudomonadati</taxon>
        <taxon>Bacteroidota</taxon>
        <taxon>Cytophagia</taxon>
        <taxon>Cytophagales</taxon>
        <taxon>Fulvivirgaceae</taxon>
        <taxon>Fulvivirga</taxon>
    </lineage>
</organism>
<accession>A0ABW9RRB2</accession>
<dbReference type="PROSITE" id="PS50943">
    <property type="entry name" value="HTH_CROC1"/>
    <property type="match status" value="1"/>
</dbReference>
<protein>
    <recommendedName>
        <fullName evidence="2">HTH cro/C1-type domain-containing protein</fullName>
    </recommendedName>
</protein>
<dbReference type="Proteomes" id="UP000798808">
    <property type="component" value="Unassembled WGS sequence"/>
</dbReference>
<sequence length="132" mass="15403">MKNKNIIGEKIAFYRNELRLKRPTFIDKLNKMLGSKYSPQALYSWETGKAMPPADLLPPLSKILNISILQLFTDAEVQQTDELLEKIDQLTEENEELKKEVDQLKKENYKLEGKLEASNTILQDMIENYKKK</sequence>
<evidence type="ECO:0000313" key="4">
    <source>
        <dbReference type="Proteomes" id="UP000798808"/>
    </source>
</evidence>
<dbReference type="RefSeq" id="WP_155173480.1">
    <property type="nucleotide sequence ID" value="NZ_BAAAFL010000012.1"/>
</dbReference>
<comment type="caution">
    <text evidence="3">The sequence shown here is derived from an EMBL/GenBank/DDBJ whole genome shotgun (WGS) entry which is preliminary data.</text>
</comment>
<name>A0ABW9RRB2_9BACT</name>
<keyword evidence="4" id="KW-1185">Reference proteome</keyword>
<reference evidence="3 4" key="1">
    <citation type="submission" date="2019-02" db="EMBL/GenBank/DDBJ databases">
        <authorList>
            <person name="Goldberg S.R."/>
            <person name="Haltli B.A."/>
            <person name="Correa H."/>
            <person name="Russell K.G."/>
        </authorList>
    </citation>
    <scope>NUCLEOTIDE SEQUENCE [LARGE SCALE GENOMIC DNA]</scope>
    <source>
        <strain evidence="3 4">JCM 16186</strain>
    </source>
</reference>
<gene>
    <name evidence="3" type="ORF">E1163_16020</name>
</gene>
<proteinExistence type="predicted"/>
<dbReference type="EMBL" id="SMLW01000582">
    <property type="protein sequence ID" value="MTI26466.1"/>
    <property type="molecule type" value="Genomic_DNA"/>
</dbReference>
<feature type="domain" description="HTH cro/C1-type" evidence="2">
    <location>
        <begin position="38"/>
        <end position="71"/>
    </location>
</feature>
<evidence type="ECO:0000259" key="2">
    <source>
        <dbReference type="PROSITE" id="PS50943"/>
    </source>
</evidence>
<feature type="coiled-coil region" evidence="1">
    <location>
        <begin position="73"/>
        <end position="114"/>
    </location>
</feature>
<dbReference type="InterPro" id="IPR010982">
    <property type="entry name" value="Lambda_DNA-bd_dom_sf"/>
</dbReference>
<dbReference type="InterPro" id="IPR001387">
    <property type="entry name" value="Cro/C1-type_HTH"/>
</dbReference>
<dbReference type="SUPFAM" id="SSF47413">
    <property type="entry name" value="lambda repressor-like DNA-binding domains"/>
    <property type="match status" value="1"/>
</dbReference>
<keyword evidence="1" id="KW-0175">Coiled coil</keyword>
<dbReference type="Gene3D" id="1.10.260.40">
    <property type="entry name" value="lambda repressor-like DNA-binding domains"/>
    <property type="match status" value="1"/>
</dbReference>